<dbReference type="EMBL" id="CM039172">
    <property type="protein sequence ID" value="KAH9779202.1"/>
    <property type="molecule type" value="Genomic_DNA"/>
</dbReference>
<proteinExistence type="predicted"/>
<reference evidence="2" key="1">
    <citation type="journal article" date="2023" name="Hortic. Res.">
        <title>A chromosome-level phased genome enabling allele-level studies in sweet orange: a case study on citrus Huanglongbing tolerance.</title>
        <authorList>
            <person name="Wu B."/>
            <person name="Yu Q."/>
            <person name="Deng Z."/>
            <person name="Duan Y."/>
            <person name="Luo F."/>
            <person name="Gmitter F. Jr."/>
        </authorList>
    </citation>
    <scope>NUCLEOTIDE SEQUENCE [LARGE SCALE GENOMIC DNA]</scope>
    <source>
        <strain evidence="2">cv. Valencia</strain>
    </source>
</reference>
<organism evidence="1 2">
    <name type="scientific">Citrus sinensis</name>
    <name type="common">Sweet orange</name>
    <name type="synonym">Citrus aurantium var. sinensis</name>
    <dbReference type="NCBI Taxonomy" id="2711"/>
    <lineage>
        <taxon>Eukaryota</taxon>
        <taxon>Viridiplantae</taxon>
        <taxon>Streptophyta</taxon>
        <taxon>Embryophyta</taxon>
        <taxon>Tracheophyta</taxon>
        <taxon>Spermatophyta</taxon>
        <taxon>Magnoliopsida</taxon>
        <taxon>eudicotyledons</taxon>
        <taxon>Gunneridae</taxon>
        <taxon>Pentapetalae</taxon>
        <taxon>rosids</taxon>
        <taxon>malvids</taxon>
        <taxon>Sapindales</taxon>
        <taxon>Rutaceae</taxon>
        <taxon>Aurantioideae</taxon>
        <taxon>Citrus</taxon>
    </lineage>
</organism>
<comment type="caution">
    <text evidence="1">The sequence shown here is derived from an EMBL/GenBank/DDBJ whole genome shotgun (WGS) entry which is preliminary data.</text>
</comment>
<sequence length="1024" mass="113588">MRLLFYFVPMLLLQYCFLGSLAIATFKNLTTDQSALLAFKDHVVDPRGILTNNWSILYPVCSWVGISCGVRHRRVTALNLSDMGLGGAIPPHLGNLSFLVYLNVSYNNFHGHLPSELGQLRGRLKFISFSRNKLSESFPAWIGVLSKLQKLGLRNNNFTGPIPNSLFNLSKLEGLDLRFNNIDGGISSKFGNLSKLEKLNLGNNNLQGAFHLLFLCISAFACLQNSFLINKIQNSIFRMTLALCKTWSIYFFESNNLCGPIPPTIFNISSITVITLYENQLSGHLPSLTGHSLPNIGLLSLFKNKLIGTIPNSISNASKLHTLELSENSFSGLVPNSFGDLRFLSFLNLGNNQLTTESSIAGWSFLSSLTNCRNLTYLALASNPLGGVLPSLIGNFSASLQQILAHDCKLKGGVPQEIGNLGGLIALSLRNNELNGTIPTTVGRLKQIQAIDLQNNNLRGTIPNDICHLKGLNILSLSENKLSRHIPQCLVTLISLRELYLDSNELTSGIPSSMWSLEYILQINLSSNLLSDSLPSNIQNLKVLTYLDLSRNQFSGDIPVINAGLKDLAYLSLAGNQFEGPIPESFGGLTSLESLDLSENNLSGKIPKSLEKLLYLKQLNLSHNRLEGEIPTKGPFKNFLAQSFLWNYALCGAPRLHVPPCKKLNNSKGSKKTALFVLKYIFPCTISTILIAMVIIFIVRRRNKRSTKNANQEVLLPLATWRRTSYLDIQRATNGFDECNLLGKGSFGSVYKATLSDGTNVAIKVFHLQLERAFKSFDSECEILRNVRHRNLIKIISTCCNIDFKALVLEFMPNGSLEKWLYSHNYFLDILERLNIMIDVGLALEYLHHGHSLAPVVHCDLKPSNILLDEDMVAHVSDFGISKLLGDGGDSVTQTMTMATIGYMAPEYGSEGIVSTKCDVYSYGVLLMETFTRKKPTDEMFIGEMSLRDWVNKSLSGELTQVIDANLVRDEQSFFVKVDCLSSIMHLALDCCMESPDQRIYMTDAAAKLKKIKEKFLDDVASTK</sequence>
<gene>
    <name evidence="1" type="ORF">KPL71_007641</name>
</gene>
<keyword evidence="1" id="KW-0418">Kinase</keyword>
<keyword evidence="2" id="KW-1185">Reference proteome</keyword>
<accession>A0ACB8M0J8</accession>
<keyword evidence="1" id="KW-0808">Transferase</keyword>
<protein>
    <submittedName>
        <fullName evidence="1">Protein kinase domain-containing protein</fullName>
    </submittedName>
</protein>
<evidence type="ECO:0000313" key="1">
    <source>
        <dbReference type="EMBL" id="KAH9779202.1"/>
    </source>
</evidence>
<name>A0ACB8M0J8_CITSI</name>
<dbReference type="Proteomes" id="UP000829398">
    <property type="component" value="Chromosome 3"/>
</dbReference>
<evidence type="ECO:0000313" key="2">
    <source>
        <dbReference type="Proteomes" id="UP000829398"/>
    </source>
</evidence>